<dbReference type="OrthoDB" id="3638269at2"/>
<sequence length="70" mass="7349">MNGSGQRRTVETRCGREISIGRTVLPAVPLRWVTVRISSGLGDGGAEWVTLSGAEAAALAEALLEQARTV</sequence>
<protein>
    <submittedName>
        <fullName evidence="1">Uncharacterized protein</fullName>
    </submittedName>
</protein>
<name>A0A6N7Z4E6_9PSEU</name>
<dbReference type="Proteomes" id="UP000440096">
    <property type="component" value="Unassembled WGS sequence"/>
</dbReference>
<reference evidence="1 2" key="1">
    <citation type="submission" date="2019-11" db="EMBL/GenBank/DDBJ databases">
        <title>Draft genome of Amycolatopsis RM579.</title>
        <authorList>
            <person name="Duangmal K."/>
            <person name="Mingma R."/>
        </authorList>
    </citation>
    <scope>NUCLEOTIDE SEQUENCE [LARGE SCALE GENOMIC DNA]</scope>
    <source>
        <strain evidence="1 2">RM579</strain>
    </source>
</reference>
<dbReference type="AlphaFoldDB" id="A0A6N7Z4E6"/>
<accession>A0A6N7Z4E6</accession>
<dbReference type="RefSeq" id="WP_154758403.1">
    <property type="nucleotide sequence ID" value="NZ_WMBA01000031.1"/>
</dbReference>
<evidence type="ECO:0000313" key="2">
    <source>
        <dbReference type="Proteomes" id="UP000440096"/>
    </source>
</evidence>
<keyword evidence="2" id="KW-1185">Reference proteome</keyword>
<proteinExistence type="predicted"/>
<evidence type="ECO:0000313" key="1">
    <source>
        <dbReference type="EMBL" id="MTD56239.1"/>
    </source>
</evidence>
<comment type="caution">
    <text evidence="1">The sequence shown here is derived from an EMBL/GenBank/DDBJ whole genome shotgun (WGS) entry which is preliminary data.</text>
</comment>
<organism evidence="1 2">
    <name type="scientific">Amycolatopsis pithecellobii</name>
    <dbReference type="NCBI Taxonomy" id="664692"/>
    <lineage>
        <taxon>Bacteria</taxon>
        <taxon>Bacillati</taxon>
        <taxon>Actinomycetota</taxon>
        <taxon>Actinomycetes</taxon>
        <taxon>Pseudonocardiales</taxon>
        <taxon>Pseudonocardiaceae</taxon>
        <taxon>Amycolatopsis</taxon>
    </lineage>
</organism>
<dbReference type="EMBL" id="WMBA01000031">
    <property type="protein sequence ID" value="MTD56239.1"/>
    <property type="molecule type" value="Genomic_DNA"/>
</dbReference>
<gene>
    <name evidence="1" type="ORF">GKO32_19985</name>
</gene>